<dbReference type="PANTHER" id="PTHR23315:SF265">
    <property type="entry name" value="U-BOX DOMAIN-CONTAINING PROTEIN 46-RELATED"/>
    <property type="match status" value="1"/>
</dbReference>
<proteinExistence type="predicted"/>
<sequence>MADSTADATASNADTLRLELHKVLTEIFYDGVGKDRGETEGSSGVLKAIDEAVIRILDCMKKVESKKPESDISPVIVPKEFICTLSNKIMIEPMTIASGQTYENRCITEWLKHKRTCPKTKEILSHVWLTPNHLINELITQWCLFNKVDRPKPSDEIVIKVFTDDLEPLLQRISSPSSVADQIEAAEELRRQTKKYDSACVFFVTELPDSVTRLLTPLLSDDVDLNPELQENIITSLFNISNLENVKNQKVIAENPLVIPLLTKSLKKGTVLTRRHAAATLASLADIDSNRNIIRNSEALKALIDVIGEWGDCEAGNAVFKLCFGLENKEKAISAGLIPVLIKNIKAGRNACEMLHVLVPISTNNRAIKEMEDLGFVFDLFRILRKPNCLVTGELALDIIFNMFEKNRDRSRLEEEERMHETFTNLSYDGSDNATRKAKKILQWIKTFADRKEQRQRERDDRPLRFLRFSLLKMTDSTAESTEANANNLRLELLKVLTEIFHDGVGRGGGKDHLVETDGVLNAIDEAVTRILTCLGKVESKKPPVEVPKEFICKLSKTIMIEPVIIASGQTFEKKHITKWLKHNTTCPETKAVLSHLCLTPNHSISELITQWCLVNKYDRPDPQPSDETVIEMFTGDIEPLLHRISSPSSVADQIEAAKELALQTSKFVNVREFFVKELHDSITRLLTPLSNLGDDVDSNPELQENILTSLLNISTVEKSQKVIAENPLVIPLLTKSLRRGTDQTKTVSAATLTSLSGIDSNKIIIGNSEALKALIDLIGDSDDLSATGEAGYAVLNLCSDESENMEKAISEGLILAVLKKILAGRNVENMVSILTSISTNNRVKEKIEELGIVCDILKILRNTSCLMTGENAIEVLFKMFDTIRGTARLGILQEEELLYKTFTKVARQGSDRAARKAQEILQWMEMFAEKEKRQTMLEFAALN</sequence>
<accession>A0A8T1Z9W4</accession>
<feature type="domain" description="U-box" evidence="1">
    <location>
        <begin position="546"/>
        <end position="619"/>
    </location>
</feature>
<evidence type="ECO:0000313" key="3">
    <source>
        <dbReference type="Proteomes" id="UP000694251"/>
    </source>
</evidence>
<dbReference type="GO" id="GO:0004842">
    <property type="term" value="F:ubiquitin-protein transferase activity"/>
    <property type="evidence" value="ECO:0007669"/>
    <property type="project" value="InterPro"/>
</dbReference>
<dbReference type="InterPro" id="IPR003613">
    <property type="entry name" value="Ubox_domain"/>
</dbReference>
<dbReference type="PANTHER" id="PTHR23315">
    <property type="entry name" value="U BOX DOMAIN-CONTAINING"/>
    <property type="match status" value="1"/>
</dbReference>
<dbReference type="Proteomes" id="UP000694251">
    <property type="component" value="Chromosome 11"/>
</dbReference>
<keyword evidence="3" id="KW-1185">Reference proteome</keyword>
<dbReference type="EMBL" id="JAEFBJ010000011">
    <property type="protein sequence ID" value="KAG7555686.1"/>
    <property type="molecule type" value="Genomic_DNA"/>
</dbReference>
<dbReference type="GO" id="GO:0016567">
    <property type="term" value="P:protein ubiquitination"/>
    <property type="evidence" value="ECO:0007669"/>
    <property type="project" value="InterPro"/>
</dbReference>
<dbReference type="AlphaFoldDB" id="A0A8T1Z9W4"/>
<name>A0A8T1Z9W4_ARASU</name>
<feature type="domain" description="U-box" evidence="1">
    <location>
        <begin position="76"/>
        <end position="149"/>
    </location>
</feature>
<dbReference type="InterPro" id="IPR045210">
    <property type="entry name" value="RING-Ubox_PUB"/>
</dbReference>
<dbReference type="Pfam" id="PF04564">
    <property type="entry name" value="U-box"/>
    <property type="match status" value="2"/>
</dbReference>
<organism evidence="2 3">
    <name type="scientific">Arabidopsis suecica</name>
    <name type="common">Swedish thale-cress</name>
    <name type="synonym">Cardaminopsis suecica</name>
    <dbReference type="NCBI Taxonomy" id="45249"/>
    <lineage>
        <taxon>Eukaryota</taxon>
        <taxon>Viridiplantae</taxon>
        <taxon>Streptophyta</taxon>
        <taxon>Embryophyta</taxon>
        <taxon>Tracheophyta</taxon>
        <taxon>Spermatophyta</taxon>
        <taxon>Magnoliopsida</taxon>
        <taxon>eudicotyledons</taxon>
        <taxon>Gunneridae</taxon>
        <taxon>Pentapetalae</taxon>
        <taxon>rosids</taxon>
        <taxon>malvids</taxon>
        <taxon>Brassicales</taxon>
        <taxon>Brassicaceae</taxon>
        <taxon>Camelineae</taxon>
        <taxon>Arabidopsis</taxon>
    </lineage>
</organism>
<evidence type="ECO:0000313" key="2">
    <source>
        <dbReference type="EMBL" id="KAG7555686.1"/>
    </source>
</evidence>
<dbReference type="CDD" id="cd16664">
    <property type="entry name" value="RING-Ubox_PUB"/>
    <property type="match status" value="2"/>
</dbReference>
<evidence type="ECO:0000259" key="1">
    <source>
        <dbReference type="PROSITE" id="PS51698"/>
    </source>
</evidence>
<dbReference type="PROSITE" id="PS51698">
    <property type="entry name" value="U_BOX"/>
    <property type="match status" value="2"/>
</dbReference>
<gene>
    <name evidence="2" type="ORF">ISN44_As11g018000</name>
</gene>
<dbReference type="OrthoDB" id="629492at2759"/>
<reference evidence="2 3" key="1">
    <citation type="submission" date="2020-12" db="EMBL/GenBank/DDBJ databases">
        <title>Concerted genomic and epigenomic changes stabilize Arabidopsis allopolyploids.</title>
        <authorList>
            <person name="Chen Z."/>
        </authorList>
    </citation>
    <scope>NUCLEOTIDE SEQUENCE [LARGE SCALE GENOMIC DNA]</scope>
    <source>
        <strain evidence="2">As9502</strain>
        <tissue evidence="2">Leaf</tissue>
    </source>
</reference>
<comment type="caution">
    <text evidence="2">The sequence shown here is derived from an EMBL/GenBank/DDBJ whole genome shotgun (WGS) entry which is preliminary data.</text>
</comment>
<protein>
    <submittedName>
        <fullName evidence="2">U box domain</fullName>
    </submittedName>
</protein>
<dbReference type="SMART" id="SM00504">
    <property type="entry name" value="Ubox"/>
    <property type="match status" value="2"/>
</dbReference>